<evidence type="ECO:0008006" key="3">
    <source>
        <dbReference type="Google" id="ProtNLM"/>
    </source>
</evidence>
<evidence type="ECO:0000313" key="1">
    <source>
        <dbReference type="EMBL" id="GAA4139137.1"/>
    </source>
</evidence>
<dbReference type="EMBL" id="BAAAZI010000006">
    <property type="protein sequence ID" value="GAA4139137.1"/>
    <property type="molecule type" value="Genomic_DNA"/>
</dbReference>
<dbReference type="RefSeq" id="WP_344674244.1">
    <property type="nucleotide sequence ID" value="NZ_BAAAZI010000006.1"/>
</dbReference>
<evidence type="ECO:0000313" key="2">
    <source>
        <dbReference type="Proteomes" id="UP001500101"/>
    </source>
</evidence>
<sequence length="174" mass="20556">MEKLTLASYIISDKRYSVRDLNKIDLSKFVNIEDVDHLDPSKIDPDYITGAIIMKYNDQTILDYSEWDDLNYFWPYFIDSLDELLENNNSNFSFPSQALPVNMEIVKDRLIFQVGQHRLNMQASDFYEIVLAEADNFYKALLELFPRFESEYNSELQKIDQLINKSKVMFSKYG</sequence>
<reference evidence="2" key="1">
    <citation type="journal article" date="2019" name="Int. J. Syst. Evol. Microbiol.">
        <title>The Global Catalogue of Microorganisms (GCM) 10K type strain sequencing project: providing services to taxonomists for standard genome sequencing and annotation.</title>
        <authorList>
            <consortium name="The Broad Institute Genomics Platform"/>
            <consortium name="The Broad Institute Genome Sequencing Center for Infectious Disease"/>
            <person name="Wu L."/>
            <person name="Ma J."/>
        </authorList>
    </citation>
    <scope>NUCLEOTIDE SEQUENCE [LARGE SCALE GENOMIC DNA]</scope>
    <source>
        <strain evidence="2">JCM 16704</strain>
    </source>
</reference>
<comment type="caution">
    <text evidence="1">The sequence shown here is derived from an EMBL/GenBank/DDBJ whole genome shotgun (WGS) entry which is preliminary data.</text>
</comment>
<gene>
    <name evidence="1" type="ORF">GCM10022216_16950</name>
</gene>
<keyword evidence="2" id="KW-1185">Reference proteome</keyword>
<dbReference type="Proteomes" id="UP001500101">
    <property type="component" value="Unassembled WGS sequence"/>
</dbReference>
<accession>A0ABP7YP00</accession>
<proteinExistence type="predicted"/>
<protein>
    <recommendedName>
        <fullName evidence="3">SUKH-4 immunity protein of toxin-antitoxin system</fullName>
    </recommendedName>
</protein>
<name>A0ABP7YP00_9SPHI</name>
<organism evidence="1 2">
    <name type="scientific">Sphingobacterium kyonggiense</name>
    <dbReference type="NCBI Taxonomy" id="714075"/>
    <lineage>
        <taxon>Bacteria</taxon>
        <taxon>Pseudomonadati</taxon>
        <taxon>Bacteroidota</taxon>
        <taxon>Sphingobacteriia</taxon>
        <taxon>Sphingobacteriales</taxon>
        <taxon>Sphingobacteriaceae</taxon>
        <taxon>Sphingobacterium</taxon>
    </lineage>
</organism>